<keyword evidence="2" id="KW-1185">Reference proteome</keyword>
<reference evidence="1" key="2">
    <citation type="journal article" date="2022" name="New Phytol.">
        <title>Evolutionary transition to the ectomycorrhizal habit in the genomes of a hyperdiverse lineage of mushroom-forming fungi.</title>
        <authorList>
            <person name="Looney B."/>
            <person name="Miyauchi S."/>
            <person name="Morin E."/>
            <person name="Drula E."/>
            <person name="Courty P.E."/>
            <person name="Kohler A."/>
            <person name="Kuo A."/>
            <person name="LaButti K."/>
            <person name="Pangilinan J."/>
            <person name="Lipzen A."/>
            <person name="Riley R."/>
            <person name="Andreopoulos W."/>
            <person name="He G."/>
            <person name="Johnson J."/>
            <person name="Nolan M."/>
            <person name="Tritt A."/>
            <person name="Barry K.W."/>
            <person name="Grigoriev I.V."/>
            <person name="Nagy L.G."/>
            <person name="Hibbett D."/>
            <person name="Henrissat B."/>
            <person name="Matheny P.B."/>
            <person name="Labbe J."/>
            <person name="Martin F.M."/>
        </authorList>
    </citation>
    <scope>NUCLEOTIDE SEQUENCE</scope>
    <source>
        <strain evidence="1">HHB10654</strain>
    </source>
</reference>
<evidence type="ECO:0000313" key="1">
    <source>
        <dbReference type="EMBL" id="KAI0063006.1"/>
    </source>
</evidence>
<organism evidence="1 2">
    <name type="scientific">Artomyces pyxidatus</name>
    <dbReference type="NCBI Taxonomy" id="48021"/>
    <lineage>
        <taxon>Eukaryota</taxon>
        <taxon>Fungi</taxon>
        <taxon>Dikarya</taxon>
        <taxon>Basidiomycota</taxon>
        <taxon>Agaricomycotina</taxon>
        <taxon>Agaricomycetes</taxon>
        <taxon>Russulales</taxon>
        <taxon>Auriscalpiaceae</taxon>
        <taxon>Artomyces</taxon>
    </lineage>
</organism>
<protein>
    <submittedName>
        <fullName evidence="1">Uncharacterized protein</fullName>
    </submittedName>
</protein>
<reference evidence="1" key="1">
    <citation type="submission" date="2021-03" db="EMBL/GenBank/DDBJ databases">
        <authorList>
            <consortium name="DOE Joint Genome Institute"/>
            <person name="Ahrendt S."/>
            <person name="Looney B.P."/>
            <person name="Miyauchi S."/>
            <person name="Morin E."/>
            <person name="Drula E."/>
            <person name="Courty P.E."/>
            <person name="Chicoki N."/>
            <person name="Fauchery L."/>
            <person name="Kohler A."/>
            <person name="Kuo A."/>
            <person name="Labutti K."/>
            <person name="Pangilinan J."/>
            <person name="Lipzen A."/>
            <person name="Riley R."/>
            <person name="Andreopoulos W."/>
            <person name="He G."/>
            <person name="Johnson J."/>
            <person name="Barry K.W."/>
            <person name="Grigoriev I.V."/>
            <person name="Nagy L."/>
            <person name="Hibbett D."/>
            <person name="Henrissat B."/>
            <person name="Matheny P.B."/>
            <person name="Labbe J."/>
            <person name="Martin F."/>
        </authorList>
    </citation>
    <scope>NUCLEOTIDE SEQUENCE</scope>
    <source>
        <strain evidence="1">HHB10654</strain>
    </source>
</reference>
<evidence type="ECO:0000313" key="2">
    <source>
        <dbReference type="Proteomes" id="UP000814140"/>
    </source>
</evidence>
<accession>A0ACB8T4T6</accession>
<gene>
    <name evidence="1" type="ORF">BV25DRAFT_494990</name>
</gene>
<dbReference type="EMBL" id="MU277205">
    <property type="protein sequence ID" value="KAI0063006.1"/>
    <property type="molecule type" value="Genomic_DNA"/>
</dbReference>
<name>A0ACB8T4T6_9AGAM</name>
<sequence length="192" mass="21324">MLPCHGSLIGFSSSPSKSCVLSVKSYDQEGAAFPECYCRAGARWFWRSRSRDVGPCGVGIASLKSLDERIIALSRVRRFDGFAIPQVPLDRPTHSVLPTTLSRRFSMRTPTCCVDLVPDVRRNERGRLLSPAVQGSQGLVLPYTFYLSKTTSRIRAHQLLEAFCRHSLSFPSSRSKHDPAFVISGSFSDLNL</sequence>
<dbReference type="Proteomes" id="UP000814140">
    <property type="component" value="Unassembled WGS sequence"/>
</dbReference>
<comment type="caution">
    <text evidence="1">The sequence shown here is derived from an EMBL/GenBank/DDBJ whole genome shotgun (WGS) entry which is preliminary data.</text>
</comment>
<proteinExistence type="predicted"/>